<feature type="non-terminal residue" evidence="4">
    <location>
        <position position="1"/>
    </location>
</feature>
<dbReference type="InterPro" id="IPR002347">
    <property type="entry name" value="SDR_fam"/>
</dbReference>
<comment type="similarity">
    <text evidence="1 3">Belongs to the short-chain dehydrogenases/reductases (SDR) family.</text>
</comment>
<accession>A0A3E2HIQ2</accession>
<reference evidence="4 5" key="1">
    <citation type="submission" date="2018-05" db="EMBL/GenBank/DDBJ databases">
        <title>Draft genome sequence of Scytalidium lignicola DSM 105466, a ubiquitous saprotrophic fungus.</title>
        <authorList>
            <person name="Buettner E."/>
            <person name="Gebauer A.M."/>
            <person name="Hofrichter M."/>
            <person name="Liers C."/>
            <person name="Kellner H."/>
        </authorList>
    </citation>
    <scope>NUCLEOTIDE SEQUENCE [LARGE SCALE GENOMIC DNA]</scope>
    <source>
        <strain evidence="4 5">DSM 105466</strain>
    </source>
</reference>
<dbReference type="Pfam" id="PF00106">
    <property type="entry name" value="adh_short"/>
    <property type="match status" value="1"/>
</dbReference>
<dbReference type="AlphaFoldDB" id="A0A3E2HIQ2"/>
<comment type="caution">
    <text evidence="4">The sequence shown here is derived from an EMBL/GenBank/DDBJ whole genome shotgun (WGS) entry which is preliminary data.</text>
</comment>
<dbReference type="Proteomes" id="UP000258309">
    <property type="component" value="Unassembled WGS sequence"/>
</dbReference>
<dbReference type="SUPFAM" id="SSF51735">
    <property type="entry name" value="NAD(P)-binding Rossmann-fold domains"/>
    <property type="match status" value="1"/>
</dbReference>
<name>A0A3E2HIQ2_SCYLI</name>
<organism evidence="4 5">
    <name type="scientific">Scytalidium lignicola</name>
    <name type="common">Hyphomycete</name>
    <dbReference type="NCBI Taxonomy" id="5539"/>
    <lineage>
        <taxon>Eukaryota</taxon>
        <taxon>Fungi</taxon>
        <taxon>Dikarya</taxon>
        <taxon>Ascomycota</taxon>
        <taxon>Pezizomycotina</taxon>
        <taxon>Leotiomycetes</taxon>
        <taxon>Leotiomycetes incertae sedis</taxon>
        <taxon>Scytalidium</taxon>
    </lineage>
</organism>
<dbReference type="PRINTS" id="PR00080">
    <property type="entry name" value="SDRFAMILY"/>
</dbReference>
<dbReference type="PANTHER" id="PTHR45024">
    <property type="entry name" value="DEHYDROGENASES, SHORT CHAIN"/>
    <property type="match status" value="1"/>
</dbReference>
<dbReference type="PANTHER" id="PTHR45024:SF2">
    <property type="entry name" value="SCP2 DOMAIN-CONTAINING PROTEIN"/>
    <property type="match status" value="1"/>
</dbReference>
<keyword evidence="2" id="KW-0560">Oxidoreductase</keyword>
<dbReference type="OMA" id="YLATETC"/>
<evidence type="ECO:0000313" key="5">
    <source>
        <dbReference type="Proteomes" id="UP000258309"/>
    </source>
</evidence>
<dbReference type="GO" id="GO:0016491">
    <property type="term" value="F:oxidoreductase activity"/>
    <property type="evidence" value="ECO:0007669"/>
    <property type="project" value="UniProtKB-KW"/>
</dbReference>
<gene>
    <name evidence="4" type="ORF">B7463_g3199</name>
</gene>
<protein>
    <submittedName>
        <fullName evidence="4">Uncharacterized protein</fullName>
    </submittedName>
</protein>
<proteinExistence type="inferred from homology"/>
<dbReference type="InterPro" id="IPR051687">
    <property type="entry name" value="Peroxisomal_Beta-Oxidation"/>
</dbReference>
<sequence length="299" mass="32373">MLSFAKRTVIVTGGAGALGRAISIAFAKVGANVVVNDLGGSPYGQGNSKLLSEELVHDIRKMGFSAVADSNSVTEGKKIIDTAIDKFGRIDVLINTAAITHYAPIEDLTPDVFRKILEVNAIGPMSLIHHAWPHFKKQKYGRVVNFTSDSIFGMRNASAYVLSKGALVGVNKTLALEGAPYGITVNCAAPCAFSKLGSDFIKDLRKEQQEEYQQKYTGESNVPMILALSHENNDITGKIFSLGAYSIGRMALGTVSGPQNIRTVEECFNTKESILGEERKVFEPDSVEEFLGFKATFVE</sequence>
<dbReference type="EMBL" id="NCSJ02000040">
    <property type="protein sequence ID" value="RFU33185.1"/>
    <property type="molecule type" value="Genomic_DNA"/>
</dbReference>
<dbReference type="PRINTS" id="PR00081">
    <property type="entry name" value="GDHRDH"/>
</dbReference>
<evidence type="ECO:0000313" key="4">
    <source>
        <dbReference type="EMBL" id="RFU33185.1"/>
    </source>
</evidence>
<evidence type="ECO:0000256" key="3">
    <source>
        <dbReference type="RuleBase" id="RU000363"/>
    </source>
</evidence>
<evidence type="ECO:0000256" key="1">
    <source>
        <dbReference type="ARBA" id="ARBA00006484"/>
    </source>
</evidence>
<feature type="non-terminal residue" evidence="4">
    <location>
        <position position="299"/>
    </location>
</feature>
<dbReference type="STRING" id="5539.A0A3E2HIQ2"/>
<keyword evidence="5" id="KW-1185">Reference proteome</keyword>
<dbReference type="OrthoDB" id="3592703at2759"/>
<dbReference type="InterPro" id="IPR036291">
    <property type="entry name" value="NAD(P)-bd_dom_sf"/>
</dbReference>
<dbReference type="Gene3D" id="3.40.50.720">
    <property type="entry name" value="NAD(P)-binding Rossmann-like Domain"/>
    <property type="match status" value="1"/>
</dbReference>
<evidence type="ECO:0000256" key="2">
    <source>
        <dbReference type="ARBA" id="ARBA00023002"/>
    </source>
</evidence>